<dbReference type="Gene3D" id="1.10.10.10">
    <property type="entry name" value="Winged helix-like DNA-binding domain superfamily/Winged helix DNA-binding domain"/>
    <property type="match status" value="1"/>
</dbReference>
<dbReference type="AlphaFoldDB" id="A0A6J7F4M0"/>
<organism evidence="3">
    <name type="scientific">freshwater metagenome</name>
    <dbReference type="NCBI Taxonomy" id="449393"/>
    <lineage>
        <taxon>unclassified sequences</taxon>
        <taxon>metagenomes</taxon>
        <taxon>ecological metagenomes</taxon>
    </lineage>
</organism>
<dbReference type="EMBL" id="CAFABA010000003">
    <property type="protein sequence ID" value="CAB4812896.1"/>
    <property type="molecule type" value="Genomic_DNA"/>
</dbReference>
<dbReference type="EMBL" id="CAEZYR010000008">
    <property type="protein sequence ID" value="CAB4729562.1"/>
    <property type="molecule type" value="Genomic_DNA"/>
</dbReference>
<dbReference type="EMBL" id="CAFBMH010000001">
    <property type="protein sequence ID" value="CAB4888728.1"/>
    <property type="molecule type" value="Genomic_DNA"/>
</dbReference>
<gene>
    <name evidence="1" type="ORF">UFOPK2754_00380</name>
    <name evidence="2" type="ORF">UFOPK3139_00122</name>
    <name evidence="3" type="ORF">UFOPK3543_00062</name>
    <name evidence="4" type="ORF">UFOPK3967_00179</name>
</gene>
<evidence type="ECO:0000313" key="2">
    <source>
        <dbReference type="EMBL" id="CAB4812896.1"/>
    </source>
</evidence>
<dbReference type="InterPro" id="IPR036388">
    <property type="entry name" value="WH-like_DNA-bd_sf"/>
</dbReference>
<dbReference type="EMBL" id="CAFBOS010000006">
    <property type="protein sequence ID" value="CAB4978134.1"/>
    <property type="molecule type" value="Genomic_DNA"/>
</dbReference>
<name>A0A6J7F4M0_9ZZZZ</name>
<evidence type="ECO:0000313" key="1">
    <source>
        <dbReference type="EMBL" id="CAB4729562.1"/>
    </source>
</evidence>
<evidence type="ECO:0000313" key="4">
    <source>
        <dbReference type="EMBL" id="CAB4978134.1"/>
    </source>
</evidence>
<sequence>MWRVVTETLVEALWSDNTKRSRATLQVHINRLSDLLGEECPPTKLVTVPGAYRLVVAPDELDTLDFEDRVVRAAGSRGQGSAPGTRTSVELCTVEVPDSAVDAALVRDRSARLSCECAGVPWPRPGYGVWYGNTAARR</sequence>
<proteinExistence type="predicted"/>
<evidence type="ECO:0000313" key="3">
    <source>
        <dbReference type="EMBL" id="CAB4888728.1"/>
    </source>
</evidence>
<protein>
    <submittedName>
        <fullName evidence="3">Unannotated protein</fullName>
    </submittedName>
</protein>
<accession>A0A6J7F4M0</accession>
<reference evidence="3" key="1">
    <citation type="submission" date="2020-05" db="EMBL/GenBank/DDBJ databases">
        <authorList>
            <person name="Chiriac C."/>
            <person name="Salcher M."/>
            <person name="Ghai R."/>
            <person name="Kavagutti S V."/>
        </authorList>
    </citation>
    <scope>NUCLEOTIDE SEQUENCE</scope>
</reference>